<dbReference type="InterPro" id="IPR036249">
    <property type="entry name" value="Thioredoxin-like_sf"/>
</dbReference>
<dbReference type="EMBL" id="JARJCN010000039">
    <property type="protein sequence ID" value="KAJ7084056.1"/>
    <property type="molecule type" value="Genomic_DNA"/>
</dbReference>
<dbReference type="InterPro" id="IPR001853">
    <property type="entry name" value="DSBA-like_thioredoxin_dom"/>
</dbReference>
<evidence type="ECO:0000313" key="3">
    <source>
        <dbReference type="Proteomes" id="UP001222325"/>
    </source>
</evidence>
<gene>
    <name evidence="2" type="ORF">B0H15DRAFT_784531</name>
</gene>
<feature type="domain" description="DSBA-like thioredoxin" evidence="1">
    <location>
        <begin position="11"/>
        <end position="211"/>
    </location>
</feature>
<accession>A0AAD6U412</accession>
<protein>
    <submittedName>
        <fullName evidence="2">Thioredoxin-like protein</fullName>
    </submittedName>
</protein>
<keyword evidence="3" id="KW-1185">Reference proteome</keyword>
<organism evidence="2 3">
    <name type="scientific">Mycena belliarum</name>
    <dbReference type="NCBI Taxonomy" id="1033014"/>
    <lineage>
        <taxon>Eukaryota</taxon>
        <taxon>Fungi</taxon>
        <taxon>Dikarya</taxon>
        <taxon>Basidiomycota</taxon>
        <taxon>Agaricomycotina</taxon>
        <taxon>Agaricomycetes</taxon>
        <taxon>Agaricomycetidae</taxon>
        <taxon>Agaricales</taxon>
        <taxon>Marasmiineae</taxon>
        <taxon>Mycenaceae</taxon>
        <taxon>Mycena</taxon>
    </lineage>
</organism>
<dbReference type="PANTHER" id="PTHR13887:SF41">
    <property type="entry name" value="THIOREDOXIN SUPERFAMILY PROTEIN"/>
    <property type="match status" value="1"/>
</dbReference>
<name>A0AAD6U412_9AGAR</name>
<dbReference type="GO" id="GO:0016491">
    <property type="term" value="F:oxidoreductase activity"/>
    <property type="evidence" value="ECO:0007669"/>
    <property type="project" value="InterPro"/>
</dbReference>
<dbReference type="AlphaFoldDB" id="A0AAD6U412"/>
<dbReference type="PANTHER" id="PTHR13887">
    <property type="entry name" value="GLUTATHIONE S-TRANSFERASE KAPPA"/>
    <property type="match status" value="1"/>
</dbReference>
<dbReference type="CDD" id="cd03024">
    <property type="entry name" value="DsbA_FrnE"/>
    <property type="match status" value="1"/>
</dbReference>
<evidence type="ECO:0000259" key="1">
    <source>
        <dbReference type="Pfam" id="PF01323"/>
    </source>
</evidence>
<dbReference type="SUPFAM" id="SSF52833">
    <property type="entry name" value="Thioredoxin-like"/>
    <property type="match status" value="1"/>
</dbReference>
<proteinExistence type="predicted"/>
<sequence length="221" mass="24542">MSTTALKTINIDVVSDSICPFCYIGYKEITSAMELAKKEKLPVEFKYNPYQLDPTLSMTDPINKRELLKSKVGDRLDAVERQVIARAQEAGIQNFSFGGLIRQSTDSHRLIAKAYELGGEARQRAFLDVLLPGYFERSQDIGDHDFLAETAVAGGVYGTNAEALAFLKSSEGVDEYKENLREAQERGVHGVPHFTFNKDLAVASTQGPDGFLKIFRQLAQN</sequence>
<reference evidence="2" key="1">
    <citation type="submission" date="2023-03" db="EMBL/GenBank/DDBJ databases">
        <title>Massive genome expansion in bonnet fungi (Mycena s.s.) driven by repeated elements and novel gene families across ecological guilds.</title>
        <authorList>
            <consortium name="Lawrence Berkeley National Laboratory"/>
            <person name="Harder C.B."/>
            <person name="Miyauchi S."/>
            <person name="Viragh M."/>
            <person name="Kuo A."/>
            <person name="Thoen E."/>
            <person name="Andreopoulos B."/>
            <person name="Lu D."/>
            <person name="Skrede I."/>
            <person name="Drula E."/>
            <person name="Henrissat B."/>
            <person name="Morin E."/>
            <person name="Kohler A."/>
            <person name="Barry K."/>
            <person name="LaButti K."/>
            <person name="Morin E."/>
            <person name="Salamov A."/>
            <person name="Lipzen A."/>
            <person name="Mereny Z."/>
            <person name="Hegedus B."/>
            <person name="Baldrian P."/>
            <person name="Stursova M."/>
            <person name="Weitz H."/>
            <person name="Taylor A."/>
            <person name="Grigoriev I.V."/>
            <person name="Nagy L.G."/>
            <person name="Martin F."/>
            <person name="Kauserud H."/>
        </authorList>
    </citation>
    <scope>NUCLEOTIDE SEQUENCE</scope>
    <source>
        <strain evidence="2">CBHHK173m</strain>
    </source>
</reference>
<dbReference type="Gene3D" id="3.40.30.10">
    <property type="entry name" value="Glutaredoxin"/>
    <property type="match status" value="1"/>
</dbReference>
<evidence type="ECO:0000313" key="2">
    <source>
        <dbReference type="EMBL" id="KAJ7084056.1"/>
    </source>
</evidence>
<dbReference type="Proteomes" id="UP001222325">
    <property type="component" value="Unassembled WGS sequence"/>
</dbReference>
<comment type="caution">
    <text evidence="2">The sequence shown here is derived from an EMBL/GenBank/DDBJ whole genome shotgun (WGS) entry which is preliminary data.</text>
</comment>
<dbReference type="Pfam" id="PF01323">
    <property type="entry name" value="DSBA"/>
    <property type="match status" value="1"/>
</dbReference>